<evidence type="ECO:0000256" key="11">
    <source>
        <dbReference type="ARBA" id="ARBA00023310"/>
    </source>
</evidence>
<dbReference type="SUPFAM" id="SSF81333">
    <property type="entry name" value="F1F0 ATP synthase subunit C"/>
    <property type="match status" value="1"/>
</dbReference>
<evidence type="ECO:0000256" key="1">
    <source>
        <dbReference type="ARBA" id="ARBA00004141"/>
    </source>
</evidence>
<comment type="subcellular location">
    <subcellularLocation>
        <location evidence="12">Cell membrane</location>
        <topology evidence="12">Multi-pass membrane protein</topology>
    </subcellularLocation>
    <subcellularLocation>
        <location evidence="1">Membrane</location>
        <topology evidence="1">Multi-pass membrane protein</topology>
    </subcellularLocation>
</comment>
<keyword evidence="11 12" id="KW-0066">ATP synthesis</keyword>
<dbReference type="AlphaFoldDB" id="F9UJR0"/>
<sequence>MTDKGLVAIGIGLAMLGTFGTGLGQGIAAGKAAEAVGRNPEAASKIRTMMLIGSGVAESAAIYSLLISFILMFAY</sequence>
<dbReference type="InterPro" id="IPR000454">
    <property type="entry name" value="ATP_synth_F0_csu"/>
</dbReference>
<keyword evidence="10 12" id="KW-0472">Membrane</keyword>
<dbReference type="CDD" id="cd18184">
    <property type="entry name" value="ATP-synt_Fo_c_NaATPase"/>
    <property type="match status" value="1"/>
</dbReference>
<keyword evidence="7 12" id="KW-1133">Transmembrane helix</keyword>
<comment type="similarity">
    <text evidence="2 12">Belongs to the ATPase C chain family.</text>
</comment>
<dbReference type="HAMAP" id="MF_01396">
    <property type="entry name" value="ATP_synth_c_bact"/>
    <property type="match status" value="1"/>
</dbReference>
<reference evidence="14 15" key="1">
    <citation type="journal article" date="2013" name="Genome Announc.">
        <title>Genome Sequence of Mycoplasma columbinum Strain SF7.</title>
        <authorList>
            <person name="Guo Z."/>
            <person name="Xu X."/>
            <person name="Zheng Q."/>
            <person name="Li T."/>
            <person name="Kuang S."/>
            <person name="Zhang Z."/>
            <person name="Chen Y."/>
            <person name="Lu X."/>
            <person name="Zhou R."/>
            <person name="Bi D."/>
            <person name="Jin H."/>
        </authorList>
    </citation>
    <scope>NUCLEOTIDE SEQUENCE [LARGE SCALE GENOMIC DNA]</scope>
    <source>
        <strain evidence="14 15">SF7</strain>
    </source>
</reference>
<keyword evidence="15" id="KW-1185">Reference proteome</keyword>
<dbReference type="eggNOG" id="COG0636">
    <property type="taxonomic scope" value="Bacteria"/>
</dbReference>
<dbReference type="GO" id="GO:0005886">
    <property type="term" value="C:plasma membrane"/>
    <property type="evidence" value="ECO:0007669"/>
    <property type="project" value="UniProtKB-SubCell"/>
</dbReference>
<evidence type="ECO:0000256" key="4">
    <source>
        <dbReference type="ARBA" id="ARBA00022547"/>
    </source>
</evidence>
<accession>F9UJR0</accession>
<evidence type="ECO:0000256" key="2">
    <source>
        <dbReference type="ARBA" id="ARBA00006704"/>
    </source>
</evidence>
<evidence type="ECO:0000256" key="6">
    <source>
        <dbReference type="ARBA" id="ARBA00022781"/>
    </source>
</evidence>
<dbReference type="PROSITE" id="PS00605">
    <property type="entry name" value="ATPASE_C"/>
    <property type="match status" value="1"/>
</dbReference>
<evidence type="ECO:0000256" key="3">
    <source>
        <dbReference type="ARBA" id="ARBA00022448"/>
    </source>
</evidence>
<organism evidence="14 15">
    <name type="scientific">Mycoplasmopsis columbina SF7</name>
    <dbReference type="NCBI Taxonomy" id="1037410"/>
    <lineage>
        <taxon>Bacteria</taxon>
        <taxon>Bacillati</taxon>
        <taxon>Mycoplasmatota</taxon>
        <taxon>Mycoplasmoidales</taxon>
        <taxon>Metamycoplasmataceae</taxon>
        <taxon>Mycoplasmopsis</taxon>
    </lineage>
</organism>
<dbReference type="RefSeq" id="WP_006608527.1">
    <property type="nucleotide sequence ID" value="NZ_AFXA01000008.1"/>
</dbReference>
<gene>
    <name evidence="12" type="primary">atpE</name>
    <name evidence="14" type="ORF">MCSF7_00546</name>
</gene>
<evidence type="ECO:0000256" key="9">
    <source>
        <dbReference type="ARBA" id="ARBA00023121"/>
    </source>
</evidence>
<evidence type="ECO:0000256" key="5">
    <source>
        <dbReference type="ARBA" id="ARBA00022692"/>
    </source>
</evidence>
<feature type="transmembrane region" description="Helical" evidence="12">
    <location>
        <begin position="6"/>
        <end position="28"/>
    </location>
</feature>
<keyword evidence="3 12" id="KW-0813">Transport</keyword>
<dbReference type="Gene3D" id="1.20.120.610">
    <property type="entry name" value="lithium bound rotor ring of v- atpase"/>
    <property type="match status" value="1"/>
</dbReference>
<keyword evidence="9 12" id="KW-0446">Lipid-binding</keyword>
<dbReference type="InterPro" id="IPR005953">
    <property type="entry name" value="ATP_synth_csu_bac/chlpt"/>
</dbReference>
<dbReference type="GO" id="GO:0008289">
    <property type="term" value="F:lipid binding"/>
    <property type="evidence" value="ECO:0007669"/>
    <property type="project" value="UniProtKB-KW"/>
</dbReference>
<evidence type="ECO:0000256" key="10">
    <source>
        <dbReference type="ARBA" id="ARBA00023136"/>
    </source>
</evidence>
<feature type="domain" description="V-ATPase proteolipid subunit C-like" evidence="13">
    <location>
        <begin position="9"/>
        <end position="71"/>
    </location>
</feature>
<name>F9UJR0_9BACT</name>
<dbReference type="STRING" id="1037410.MCSF7_00546"/>
<keyword evidence="8 12" id="KW-0406">Ion transport</keyword>
<keyword evidence="5 12" id="KW-0812">Transmembrane</keyword>
<dbReference type="EMBL" id="AFXA01000008">
    <property type="protein sequence ID" value="EGV00441.1"/>
    <property type="molecule type" value="Genomic_DNA"/>
</dbReference>
<evidence type="ECO:0000313" key="15">
    <source>
        <dbReference type="Proteomes" id="UP000004978"/>
    </source>
</evidence>
<keyword evidence="12" id="KW-1003">Cell membrane</keyword>
<keyword evidence="4 12" id="KW-0138">CF(0)</keyword>
<dbReference type="GO" id="GO:0046933">
    <property type="term" value="F:proton-transporting ATP synthase activity, rotational mechanism"/>
    <property type="evidence" value="ECO:0007669"/>
    <property type="project" value="UniProtKB-UniRule"/>
</dbReference>
<proteinExistence type="inferred from homology"/>
<dbReference type="Pfam" id="PF00137">
    <property type="entry name" value="ATP-synt_C"/>
    <property type="match status" value="1"/>
</dbReference>
<dbReference type="InterPro" id="IPR002379">
    <property type="entry name" value="ATPase_proteolipid_c-like_dom"/>
</dbReference>
<feature type="site" description="Reversibly protonated during proton transport" evidence="12">
    <location>
        <position position="58"/>
    </location>
</feature>
<dbReference type="GO" id="GO:0033177">
    <property type="term" value="C:proton-transporting two-sector ATPase complex, proton-transporting domain"/>
    <property type="evidence" value="ECO:0007669"/>
    <property type="project" value="InterPro"/>
</dbReference>
<keyword evidence="6 12" id="KW-0375">Hydrogen ion transport</keyword>
<comment type="function">
    <text evidence="12">F(1)F(0) ATP synthase produces ATP from ADP in the presence of a proton or sodium gradient. F-type ATPases consist of two structural domains, F(1) containing the extramembraneous catalytic core and F(0) containing the membrane proton channel, linked together by a central stalk and a peripheral stalk. During catalysis, ATP synthesis in the catalytic domain of F(1) is coupled via a rotary mechanism of the central stalk subunits to proton translocation.</text>
</comment>
<dbReference type="NCBIfam" id="TIGR01260">
    <property type="entry name" value="ATP_synt_c"/>
    <property type="match status" value="1"/>
</dbReference>
<evidence type="ECO:0000313" key="14">
    <source>
        <dbReference type="EMBL" id="EGV00441.1"/>
    </source>
</evidence>
<comment type="function">
    <text evidence="12">Key component of the F(0) channel; it plays a direct role in translocation across the membrane. A homomeric c-ring of between 10-14 subunits forms the central stalk rotor element with the F(1) delta and epsilon subunits.</text>
</comment>
<dbReference type="PRINTS" id="PR00124">
    <property type="entry name" value="ATPASEC"/>
</dbReference>
<evidence type="ECO:0000256" key="12">
    <source>
        <dbReference type="HAMAP-Rule" id="MF_01396"/>
    </source>
</evidence>
<evidence type="ECO:0000259" key="13">
    <source>
        <dbReference type="Pfam" id="PF00137"/>
    </source>
</evidence>
<dbReference type="InterPro" id="IPR035921">
    <property type="entry name" value="F/V-ATP_Csub_sf"/>
</dbReference>
<comment type="caution">
    <text evidence="14">The sequence shown here is derived from an EMBL/GenBank/DDBJ whole genome shotgun (WGS) entry which is preliminary data.</text>
</comment>
<dbReference type="GO" id="GO:0045259">
    <property type="term" value="C:proton-transporting ATP synthase complex"/>
    <property type="evidence" value="ECO:0007669"/>
    <property type="project" value="UniProtKB-KW"/>
</dbReference>
<dbReference type="Proteomes" id="UP000004978">
    <property type="component" value="Unassembled WGS sequence"/>
</dbReference>
<evidence type="ECO:0000256" key="8">
    <source>
        <dbReference type="ARBA" id="ARBA00023065"/>
    </source>
</evidence>
<protein>
    <recommendedName>
        <fullName evidence="12">ATP synthase subunit c</fullName>
    </recommendedName>
    <alternativeName>
        <fullName evidence="12">ATP synthase F(0) sector subunit c</fullName>
    </alternativeName>
    <alternativeName>
        <fullName evidence="12">F-type ATPase subunit c</fullName>
        <shortName evidence="12">F-ATPase subunit c</shortName>
    </alternativeName>
    <alternativeName>
        <fullName evidence="12">Lipid-binding protein</fullName>
    </alternativeName>
</protein>
<dbReference type="InterPro" id="IPR020537">
    <property type="entry name" value="ATP_synth_F0_csu_DDCD_BS"/>
</dbReference>
<feature type="transmembrane region" description="Helical" evidence="12">
    <location>
        <begin position="49"/>
        <end position="74"/>
    </location>
</feature>
<evidence type="ECO:0000256" key="7">
    <source>
        <dbReference type="ARBA" id="ARBA00022989"/>
    </source>
</evidence>